<evidence type="ECO:0000256" key="1">
    <source>
        <dbReference type="SAM" id="Coils"/>
    </source>
</evidence>
<reference evidence="6" key="1">
    <citation type="submission" date="2017-02" db="UniProtKB">
        <authorList>
            <consortium name="WormBaseParasite"/>
        </authorList>
    </citation>
    <scope>IDENTIFICATION</scope>
</reference>
<dbReference type="WBParaSite" id="TCLT_0000967901-mRNA-1">
    <property type="protein sequence ID" value="TCLT_0000967901-mRNA-1"/>
    <property type="gene ID" value="TCLT_0000967901"/>
</dbReference>
<gene>
    <name evidence="4" type="ORF">TCLT_LOCUS9668</name>
</gene>
<feature type="region of interest" description="Disordered" evidence="2">
    <location>
        <begin position="102"/>
        <end position="128"/>
    </location>
</feature>
<reference evidence="4 5" key="2">
    <citation type="submission" date="2018-11" db="EMBL/GenBank/DDBJ databases">
        <authorList>
            <consortium name="Pathogen Informatics"/>
        </authorList>
    </citation>
    <scope>NUCLEOTIDE SEQUENCE [LARGE SCALE GENOMIC DNA]</scope>
</reference>
<feature type="coiled-coil region" evidence="1">
    <location>
        <begin position="48"/>
        <end position="75"/>
    </location>
</feature>
<feature type="compositionally biased region" description="Basic residues" evidence="2">
    <location>
        <begin position="195"/>
        <end position="213"/>
    </location>
</feature>
<feature type="region of interest" description="Disordered" evidence="2">
    <location>
        <begin position="179"/>
        <end position="220"/>
    </location>
</feature>
<dbReference type="EMBL" id="UYYF01004851">
    <property type="protein sequence ID" value="VDN07319.1"/>
    <property type="molecule type" value="Genomic_DNA"/>
</dbReference>
<evidence type="ECO:0000256" key="3">
    <source>
        <dbReference type="SAM" id="SignalP"/>
    </source>
</evidence>
<evidence type="ECO:0000313" key="6">
    <source>
        <dbReference type="WBParaSite" id="TCLT_0000967901-mRNA-1"/>
    </source>
</evidence>
<keyword evidence="3" id="KW-0732">Signal</keyword>
<dbReference type="OMA" id="CNKEARR"/>
<sequence length="220" mass="24973">MILQIILLTIFVTIAGKKTVKPESAVCEELIECYAKSRAKADDCVSQVDKHECWNETLQLELKDLNDEVSSSLEIESPTATVIANAKKKAKCNSILRKNPYNKSASEKDQSKKNHRAVQKDKKGNAQQKTCFREARKLRTYCGQLSKCCTISKMYVCKTNKLIDEKINAKRMEIKDAEEQCRLEHGNKGKSKDAKNHRRNGGHHHSKGQRRKSKNSESHA</sequence>
<feature type="signal peptide" evidence="3">
    <location>
        <begin position="1"/>
        <end position="16"/>
    </location>
</feature>
<feature type="compositionally biased region" description="Basic and acidic residues" evidence="2">
    <location>
        <begin position="179"/>
        <end position="194"/>
    </location>
</feature>
<organism evidence="6">
    <name type="scientific">Thelazia callipaeda</name>
    <name type="common">Oriental eyeworm</name>
    <name type="synonym">Parasitic nematode</name>
    <dbReference type="NCBI Taxonomy" id="103827"/>
    <lineage>
        <taxon>Eukaryota</taxon>
        <taxon>Metazoa</taxon>
        <taxon>Ecdysozoa</taxon>
        <taxon>Nematoda</taxon>
        <taxon>Chromadorea</taxon>
        <taxon>Rhabditida</taxon>
        <taxon>Spirurina</taxon>
        <taxon>Spiruromorpha</taxon>
        <taxon>Thelazioidea</taxon>
        <taxon>Thelaziidae</taxon>
        <taxon>Thelazia</taxon>
    </lineage>
</organism>
<name>A0A0N5D973_THECL</name>
<keyword evidence="1" id="KW-0175">Coiled coil</keyword>
<proteinExistence type="predicted"/>
<evidence type="ECO:0000256" key="2">
    <source>
        <dbReference type="SAM" id="MobiDB-lite"/>
    </source>
</evidence>
<dbReference type="Proteomes" id="UP000276776">
    <property type="component" value="Unassembled WGS sequence"/>
</dbReference>
<keyword evidence="5" id="KW-1185">Reference proteome</keyword>
<feature type="compositionally biased region" description="Basic and acidic residues" evidence="2">
    <location>
        <begin position="105"/>
        <end position="124"/>
    </location>
</feature>
<accession>A0A0N5D973</accession>
<evidence type="ECO:0000313" key="5">
    <source>
        <dbReference type="Proteomes" id="UP000276776"/>
    </source>
</evidence>
<dbReference type="OrthoDB" id="5846776at2759"/>
<evidence type="ECO:0000313" key="4">
    <source>
        <dbReference type="EMBL" id="VDN07319.1"/>
    </source>
</evidence>
<protein>
    <submittedName>
        <fullName evidence="6">Venom protein</fullName>
    </submittedName>
</protein>
<dbReference type="AlphaFoldDB" id="A0A0N5D973"/>
<feature type="chain" id="PRO_5043126675" evidence="3">
    <location>
        <begin position="17"/>
        <end position="220"/>
    </location>
</feature>